<name>A0ABV6YJG6_UNCEI</name>
<dbReference type="InterPro" id="IPR052701">
    <property type="entry name" value="GAG_Ulvan_Degrading_Sulfatases"/>
</dbReference>
<proteinExistence type="predicted"/>
<feature type="domain" description="Sulfatase N-terminal" evidence="2">
    <location>
        <begin position="31"/>
        <end position="297"/>
    </location>
</feature>
<dbReference type="EMBL" id="JBHPKH010000011">
    <property type="protein sequence ID" value="MFC1572319.1"/>
    <property type="molecule type" value="Genomic_DNA"/>
</dbReference>
<keyword evidence="4" id="KW-1185">Reference proteome</keyword>
<gene>
    <name evidence="3" type="ORF">ACFL6M_01850</name>
</gene>
<dbReference type="SUPFAM" id="SSF53649">
    <property type="entry name" value="Alkaline phosphatase-like"/>
    <property type="match status" value="1"/>
</dbReference>
<evidence type="ECO:0000313" key="4">
    <source>
        <dbReference type="Proteomes" id="UP001593833"/>
    </source>
</evidence>
<dbReference type="PROSITE" id="PS51257">
    <property type="entry name" value="PROKAR_LIPOPROTEIN"/>
    <property type="match status" value="1"/>
</dbReference>
<comment type="caution">
    <text evidence="3">The sequence shown here is derived from an EMBL/GenBank/DDBJ whole genome shotgun (WGS) entry which is preliminary data.</text>
</comment>
<keyword evidence="1" id="KW-0732">Signal</keyword>
<protein>
    <submittedName>
        <fullName evidence="3">Sulfatase</fullName>
    </submittedName>
</protein>
<dbReference type="InterPro" id="IPR017850">
    <property type="entry name" value="Alkaline_phosphatase_core_sf"/>
</dbReference>
<accession>A0ABV6YJG6</accession>
<dbReference type="InterPro" id="IPR000917">
    <property type="entry name" value="Sulfatase_N"/>
</dbReference>
<evidence type="ECO:0000313" key="3">
    <source>
        <dbReference type="EMBL" id="MFC1572319.1"/>
    </source>
</evidence>
<evidence type="ECO:0000256" key="1">
    <source>
        <dbReference type="SAM" id="SignalP"/>
    </source>
</evidence>
<sequence length="431" mass="48335">MLKVRSALLILVAFSLAISGLSCNGNNGTPPNILLISVDTLRPDRLGYAGHDRNTSPNIDVLAREGVVFPNAYSVSGWTLPSMATILTGLYPKDHGARDLHWGLNETVPTLASILQEHGFESRGYVSHIVLTPEYGFGKGFTELDHSVLEDGDPHEMATSEELTNLALQGLGVIKEPFFVWVHYFDPHFDYLRHDRWSSFGTSDIDRYDQEIAFTDHHIGRLLEFLRQKGLYDNTIIIFTSDHGEEFGDHGGKYHYTCYDEVLRVPLIIKAPALPPGQNEEIAEQIDFVPSILARLQIESPPNLPGRNLFIDEPDPRPTFIARDRPPGYQQLAVIDDGYKFLRIVVADTTAIPEKSRGTYVDVTNVVPGTYLYNLAADPREKRNLFDGWGGETQKLMTMLTAHFTGNALPAERIQLDEETKEKLRSLGYIQ</sequence>
<reference evidence="3 4" key="1">
    <citation type="submission" date="2024-09" db="EMBL/GenBank/DDBJ databases">
        <authorList>
            <person name="D'Angelo T."/>
        </authorList>
    </citation>
    <scope>NUCLEOTIDE SEQUENCE [LARGE SCALE GENOMIC DNA]</scope>
    <source>
        <strain evidence="3">SAG AM-320-E07</strain>
    </source>
</reference>
<evidence type="ECO:0000259" key="2">
    <source>
        <dbReference type="Pfam" id="PF00884"/>
    </source>
</evidence>
<dbReference type="Proteomes" id="UP001593833">
    <property type="component" value="Unassembled WGS sequence"/>
</dbReference>
<dbReference type="PANTHER" id="PTHR43751:SF3">
    <property type="entry name" value="SULFATASE N-TERMINAL DOMAIN-CONTAINING PROTEIN"/>
    <property type="match status" value="1"/>
</dbReference>
<dbReference type="Pfam" id="PF00884">
    <property type="entry name" value="Sulfatase"/>
    <property type="match status" value="1"/>
</dbReference>
<dbReference type="PANTHER" id="PTHR43751">
    <property type="entry name" value="SULFATASE"/>
    <property type="match status" value="1"/>
</dbReference>
<organism evidence="3 4">
    <name type="scientific">Eiseniibacteriota bacterium</name>
    <dbReference type="NCBI Taxonomy" id="2212470"/>
    <lineage>
        <taxon>Bacteria</taxon>
        <taxon>Candidatus Eiseniibacteriota</taxon>
    </lineage>
</organism>
<feature type="signal peptide" evidence="1">
    <location>
        <begin position="1"/>
        <end position="24"/>
    </location>
</feature>
<feature type="chain" id="PRO_5045730294" evidence="1">
    <location>
        <begin position="25"/>
        <end position="431"/>
    </location>
</feature>
<dbReference type="CDD" id="cd16148">
    <property type="entry name" value="sulfatase_like"/>
    <property type="match status" value="1"/>
</dbReference>
<dbReference type="Gene3D" id="3.40.720.10">
    <property type="entry name" value="Alkaline Phosphatase, subunit A"/>
    <property type="match status" value="2"/>
</dbReference>